<evidence type="ECO:0000256" key="4">
    <source>
        <dbReference type="ARBA" id="ARBA00023295"/>
    </source>
</evidence>
<dbReference type="GO" id="GO:0004557">
    <property type="term" value="F:alpha-galactosidase activity"/>
    <property type="evidence" value="ECO:0007669"/>
    <property type="project" value="UniProtKB-UniRule"/>
</dbReference>
<dbReference type="InterPro" id="IPR038417">
    <property type="entry name" value="Alpga-gal_N_sf"/>
</dbReference>
<proteinExistence type="inferred from homology"/>
<dbReference type="EC" id="3.2.1.22" evidence="2 5"/>
<sequence length="712" mass="77963">MHTDAVTVIVEALRGVPRVLHWGARVDALGDEADYLRTLASAQRGADALRGSGPPAVLPEQSAGWVGTPGLEGHRDGQHFSTLFEAVDHTLSLSAESGARLTVVGRDSTAQLRLDTVLELTASGILRARATVTNESEAAPYTVDTVRVTLPVPVEADEILDFVGRHLRERTPQRHPFVVGTHNREGRRGRTGSDAATVLAAGSAGFDFGSGEVWAVHTAWSGNHVTFAERGLSNNSRVIGGGEVLLPGEVILAPGEHYDSPWVYAAYGRGLDEIAASFHRYLRSRASHPTSTRPVVLNTWEAVYFRHDLDELIELARVGAAVGVERFVLDDGWFTGRRDDTRGLGDWQIDTEVWPDGLGPLVSAVRSLGMQFGLWFEPEMLNADSTMAREHPDWILAPGDRLPISGRNQHVLNLTRPDAFASVLESMSAIIDEHSIDYIKWDHNRDLAEPGDQHTGRAAVHEQTVAVYALMDELKRRFPQVEIESCSSGGGRVDFEVLERTDRVWASDCIDPLERQLIQRWTGLLLPAELVGSHVGAPTAHTTRRTHSLAFRCATALFGHMGIEWDVRMASEEEREELAAWISLYKDVRHLVHTGTAVHADYPDAAYWAHGVVAPDQGEALFSFVAMETMVATQPGRIRLPGLDPDSTYRIEPVRLSEVALTRTADGPPSWWSTPTTVSGATLAAIGLQAPMLYPEQALVFRLVRVTAGTLT</sequence>
<comment type="caution">
    <text evidence="9">The sequence shown here is derived from an EMBL/GenBank/DDBJ whole genome shotgun (WGS) entry which is preliminary data.</text>
</comment>
<dbReference type="InterPro" id="IPR013780">
    <property type="entry name" value="Glyco_hydro_b"/>
</dbReference>
<dbReference type="InterPro" id="IPR050985">
    <property type="entry name" value="Alpha-glycosidase_related"/>
</dbReference>
<evidence type="ECO:0000256" key="3">
    <source>
        <dbReference type="ARBA" id="ARBA00022801"/>
    </source>
</evidence>
<keyword evidence="3 5" id="KW-0378">Hydrolase</keyword>
<name>A0A4Q7TJ82_9MICO</name>
<dbReference type="Gene3D" id="2.70.98.60">
    <property type="entry name" value="alpha-galactosidase from lactobacil brevis"/>
    <property type="match status" value="1"/>
</dbReference>
<dbReference type="InterPro" id="IPR017853">
    <property type="entry name" value="GH"/>
</dbReference>
<dbReference type="PROSITE" id="PS00512">
    <property type="entry name" value="ALPHA_GALACTOSIDASE"/>
    <property type="match status" value="1"/>
</dbReference>
<dbReference type="FunFam" id="3.20.20.70:FF:000118">
    <property type="entry name" value="Alpha-galactosidase"/>
    <property type="match status" value="1"/>
</dbReference>
<dbReference type="OrthoDB" id="9758822at2"/>
<dbReference type="InterPro" id="IPR000111">
    <property type="entry name" value="Glyco_hydro_27/36_CS"/>
</dbReference>
<dbReference type="Gene3D" id="3.20.20.70">
    <property type="entry name" value="Aldolase class I"/>
    <property type="match status" value="1"/>
</dbReference>
<dbReference type="PRINTS" id="PR00743">
    <property type="entry name" value="GLHYDRLASE36"/>
</dbReference>
<organism evidence="9 10">
    <name type="scientific">Microcella alkaliphila</name>
    <dbReference type="NCBI Taxonomy" id="279828"/>
    <lineage>
        <taxon>Bacteria</taxon>
        <taxon>Bacillati</taxon>
        <taxon>Actinomycetota</taxon>
        <taxon>Actinomycetes</taxon>
        <taxon>Micrococcales</taxon>
        <taxon>Microbacteriaceae</taxon>
        <taxon>Microcella</taxon>
    </lineage>
</organism>
<keyword evidence="4 5" id="KW-0326">Glycosidase</keyword>
<feature type="active site" description="Nucleophile" evidence="6">
    <location>
        <position position="442"/>
    </location>
</feature>
<dbReference type="InterPro" id="IPR013785">
    <property type="entry name" value="Aldolase_TIM"/>
</dbReference>
<feature type="domain" description="Glycosyl hydrolase family 36 C-terminal" evidence="7">
    <location>
        <begin position="609"/>
        <end position="702"/>
    </location>
</feature>
<protein>
    <recommendedName>
        <fullName evidence="2 5">Alpha-galactosidase</fullName>
        <ecNumber evidence="2 5">3.2.1.22</ecNumber>
    </recommendedName>
</protein>
<dbReference type="CDD" id="cd14791">
    <property type="entry name" value="GH36"/>
    <property type="match status" value="1"/>
</dbReference>
<gene>
    <name evidence="9" type="ORF">EV140_1209</name>
</gene>
<dbReference type="InterPro" id="IPR031705">
    <property type="entry name" value="Glyco_hydro_36_C"/>
</dbReference>
<dbReference type="PIRSF" id="PIRSF005536">
    <property type="entry name" value="Agal"/>
    <property type="match status" value="1"/>
</dbReference>
<accession>A0A4Q7TJ82</accession>
<feature type="domain" description="Glycosyl hydrolase family 36 N-terminal" evidence="8">
    <location>
        <begin position="16"/>
        <end position="252"/>
    </location>
</feature>
<dbReference type="PANTHER" id="PTHR43053">
    <property type="entry name" value="GLYCOSIDASE FAMILY 31"/>
    <property type="match status" value="1"/>
</dbReference>
<evidence type="ECO:0000256" key="1">
    <source>
        <dbReference type="ARBA" id="ARBA00001255"/>
    </source>
</evidence>
<dbReference type="InterPro" id="IPR002252">
    <property type="entry name" value="Glyco_hydro_36"/>
</dbReference>
<evidence type="ECO:0000259" key="8">
    <source>
        <dbReference type="Pfam" id="PF16875"/>
    </source>
</evidence>
<comment type="similarity">
    <text evidence="5">Belongs to the glycosyl hydrolase.</text>
</comment>
<dbReference type="PANTHER" id="PTHR43053:SF3">
    <property type="entry name" value="ALPHA-GALACTOSIDASE C-RELATED"/>
    <property type="match status" value="1"/>
</dbReference>
<keyword evidence="10" id="KW-1185">Reference proteome</keyword>
<dbReference type="InterPro" id="IPR031704">
    <property type="entry name" value="Glyco_hydro_36_N"/>
</dbReference>
<dbReference type="EMBL" id="SGXT01000014">
    <property type="protein sequence ID" value="RZT60695.1"/>
    <property type="molecule type" value="Genomic_DNA"/>
</dbReference>
<dbReference type="Pfam" id="PF16874">
    <property type="entry name" value="Glyco_hydro_36C"/>
    <property type="match status" value="1"/>
</dbReference>
<dbReference type="Pfam" id="PF16875">
    <property type="entry name" value="Glyco_hydro_36N"/>
    <property type="match status" value="1"/>
</dbReference>
<evidence type="ECO:0000256" key="5">
    <source>
        <dbReference type="PIRNR" id="PIRNR005536"/>
    </source>
</evidence>
<dbReference type="AlphaFoldDB" id="A0A4Q7TJ82"/>
<dbReference type="SUPFAM" id="SSF51445">
    <property type="entry name" value="(Trans)glycosidases"/>
    <property type="match status" value="1"/>
</dbReference>
<dbReference type="Pfam" id="PF02065">
    <property type="entry name" value="Melibiase"/>
    <property type="match status" value="1"/>
</dbReference>
<dbReference type="GO" id="GO:0016052">
    <property type="term" value="P:carbohydrate catabolic process"/>
    <property type="evidence" value="ECO:0007669"/>
    <property type="project" value="InterPro"/>
</dbReference>
<evidence type="ECO:0000256" key="2">
    <source>
        <dbReference type="ARBA" id="ARBA00012755"/>
    </source>
</evidence>
<evidence type="ECO:0000313" key="9">
    <source>
        <dbReference type="EMBL" id="RZT60695.1"/>
    </source>
</evidence>
<feature type="active site" description="Proton donor" evidence="6">
    <location>
        <position position="508"/>
    </location>
</feature>
<dbReference type="Gene3D" id="2.60.40.1180">
    <property type="entry name" value="Golgi alpha-mannosidase II"/>
    <property type="match status" value="1"/>
</dbReference>
<comment type="catalytic activity">
    <reaction evidence="1 5">
        <text>Hydrolysis of terminal, non-reducing alpha-D-galactose residues in alpha-D-galactosides, including galactose oligosaccharides, galactomannans and galactolipids.</text>
        <dbReference type="EC" id="3.2.1.22"/>
    </reaction>
</comment>
<reference evidence="9 10" key="1">
    <citation type="journal article" date="2015" name="Stand. Genomic Sci.">
        <title>Genomic Encyclopedia of Bacterial and Archaeal Type Strains, Phase III: the genomes of soil and plant-associated and newly described type strains.</title>
        <authorList>
            <person name="Whitman W.B."/>
            <person name="Woyke T."/>
            <person name="Klenk H.P."/>
            <person name="Zhou Y."/>
            <person name="Lilburn T.G."/>
            <person name="Beck B.J."/>
            <person name="De Vos P."/>
            <person name="Vandamme P."/>
            <person name="Eisen J.A."/>
            <person name="Garrity G."/>
            <person name="Hugenholtz P."/>
            <person name="Kyrpides N.C."/>
        </authorList>
    </citation>
    <scope>NUCLEOTIDE SEQUENCE [LARGE SCALE GENOMIC DNA]</scope>
    <source>
        <strain evidence="9 10">AC4r</strain>
    </source>
</reference>
<evidence type="ECO:0000259" key="7">
    <source>
        <dbReference type="Pfam" id="PF16874"/>
    </source>
</evidence>
<dbReference type="Proteomes" id="UP000292408">
    <property type="component" value="Unassembled WGS sequence"/>
</dbReference>
<evidence type="ECO:0000313" key="10">
    <source>
        <dbReference type="Proteomes" id="UP000292408"/>
    </source>
</evidence>
<evidence type="ECO:0000256" key="6">
    <source>
        <dbReference type="PIRSR" id="PIRSR005536-1"/>
    </source>
</evidence>